<evidence type="ECO:0000256" key="3">
    <source>
        <dbReference type="SAM" id="Phobius"/>
    </source>
</evidence>
<keyword evidence="2" id="KW-0325">Glycoprotein</keyword>
<evidence type="ECO:0000313" key="7">
    <source>
        <dbReference type="Proteomes" id="UP001457282"/>
    </source>
</evidence>
<keyword evidence="3" id="KW-0472">Membrane</keyword>
<dbReference type="Pfam" id="PF02298">
    <property type="entry name" value="Cu_bind_like"/>
    <property type="match status" value="1"/>
</dbReference>
<keyword evidence="4" id="KW-0732">Signal</keyword>
<keyword evidence="3" id="KW-1133">Transmembrane helix</keyword>
<sequence>MAGLKAVLVVLAVSFSLGGNWVGAQVHHVVGGDRGWDAANSDLASWSSGKTFRVGDQIWFAYSAAQGFIAEVKSKEEFDSCDVSNPIRMFTDGLDSTSMDQEGLRYFTSSNIESCKNGLKLHLRVLPHQDPSETVMPKVATSDIPALAAAEAPTTPSSSPHLSSSLILLSFGLLLLCYVILL</sequence>
<evidence type="ECO:0000256" key="1">
    <source>
        <dbReference type="ARBA" id="ARBA00023157"/>
    </source>
</evidence>
<evidence type="ECO:0000256" key="2">
    <source>
        <dbReference type="ARBA" id="ARBA00023180"/>
    </source>
</evidence>
<dbReference type="InterPro" id="IPR039391">
    <property type="entry name" value="Phytocyanin-like"/>
</dbReference>
<dbReference type="PROSITE" id="PS51485">
    <property type="entry name" value="PHYTOCYANIN"/>
    <property type="match status" value="1"/>
</dbReference>
<keyword evidence="7" id="KW-1185">Reference proteome</keyword>
<dbReference type="PANTHER" id="PTHR33021:SF31">
    <property type="entry name" value="OS02G0720100 PROTEIN"/>
    <property type="match status" value="1"/>
</dbReference>
<feature type="chain" id="PRO_5043351607" description="Phytocyanin domain-containing protein" evidence="4">
    <location>
        <begin position="19"/>
        <end position="182"/>
    </location>
</feature>
<evidence type="ECO:0000313" key="6">
    <source>
        <dbReference type="EMBL" id="KAK9935916.1"/>
    </source>
</evidence>
<keyword evidence="1" id="KW-1015">Disulfide bond</keyword>
<evidence type="ECO:0000259" key="5">
    <source>
        <dbReference type="PROSITE" id="PS51485"/>
    </source>
</evidence>
<evidence type="ECO:0000256" key="4">
    <source>
        <dbReference type="SAM" id="SignalP"/>
    </source>
</evidence>
<dbReference type="PANTHER" id="PTHR33021">
    <property type="entry name" value="BLUE COPPER PROTEIN"/>
    <property type="match status" value="1"/>
</dbReference>
<reference evidence="6 7" key="1">
    <citation type="journal article" date="2023" name="G3 (Bethesda)">
        <title>A chromosome-length genome assembly and annotation of blackberry (Rubus argutus, cv. 'Hillquist').</title>
        <authorList>
            <person name="Bruna T."/>
            <person name="Aryal R."/>
            <person name="Dudchenko O."/>
            <person name="Sargent D.J."/>
            <person name="Mead D."/>
            <person name="Buti M."/>
            <person name="Cavallini A."/>
            <person name="Hytonen T."/>
            <person name="Andres J."/>
            <person name="Pham M."/>
            <person name="Weisz D."/>
            <person name="Mascagni F."/>
            <person name="Usai G."/>
            <person name="Natali L."/>
            <person name="Bassil N."/>
            <person name="Fernandez G.E."/>
            <person name="Lomsadze A."/>
            <person name="Armour M."/>
            <person name="Olukolu B."/>
            <person name="Poorten T."/>
            <person name="Britton C."/>
            <person name="Davik J."/>
            <person name="Ashrafi H."/>
            <person name="Aiden E.L."/>
            <person name="Borodovsky M."/>
            <person name="Worthington M."/>
        </authorList>
    </citation>
    <scope>NUCLEOTIDE SEQUENCE [LARGE SCALE GENOMIC DNA]</scope>
    <source>
        <strain evidence="6">PI 553951</strain>
    </source>
</reference>
<feature type="signal peptide" evidence="4">
    <location>
        <begin position="1"/>
        <end position="18"/>
    </location>
</feature>
<dbReference type="EMBL" id="JBEDUW010000003">
    <property type="protein sequence ID" value="KAK9935916.1"/>
    <property type="molecule type" value="Genomic_DNA"/>
</dbReference>
<dbReference type="Gene3D" id="2.60.40.420">
    <property type="entry name" value="Cupredoxins - blue copper proteins"/>
    <property type="match status" value="1"/>
</dbReference>
<dbReference type="InterPro" id="IPR003245">
    <property type="entry name" value="Phytocyanin_dom"/>
</dbReference>
<dbReference type="AlphaFoldDB" id="A0AAW1XHY4"/>
<gene>
    <name evidence="6" type="ORF">M0R45_012789</name>
</gene>
<proteinExistence type="predicted"/>
<feature type="domain" description="Phytocyanin" evidence="5">
    <location>
        <begin position="26"/>
        <end position="127"/>
    </location>
</feature>
<keyword evidence="3" id="KW-0812">Transmembrane</keyword>
<dbReference type="InterPro" id="IPR008972">
    <property type="entry name" value="Cupredoxin"/>
</dbReference>
<dbReference type="SUPFAM" id="SSF49503">
    <property type="entry name" value="Cupredoxins"/>
    <property type="match status" value="1"/>
</dbReference>
<dbReference type="FunFam" id="2.60.40.420:FF:000034">
    <property type="entry name" value="Cupredoxin superfamily protein"/>
    <property type="match status" value="1"/>
</dbReference>
<accession>A0AAW1XHY4</accession>
<feature type="transmembrane region" description="Helical" evidence="3">
    <location>
        <begin position="162"/>
        <end position="181"/>
    </location>
</feature>
<dbReference type="GO" id="GO:0009055">
    <property type="term" value="F:electron transfer activity"/>
    <property type="evidence" value="ECO:0007669"/>
    <property type="project" value="InterPro"/>
</dbReference>
<organism evidence="6 7">
    <name type="scientific">Rubus argutus</name>
    <name type="common">Southern blackberry</name>
    <dbReference type="NCBI Taxonomy" id="59490"/>
    <lineage>
        <taxon>Eukaryota</taxon>
        <taxon>Viridiplantae</taxon>
        <taxon>Streptophyta</taxon>
        <taxon>Embryophyta</taxon>
        <taxon>Tracheophyta</taxon>
        <taxon>Spermatophyta</taxon>
        <taxon>Magnoliopsida</taxon>
        <taxon>eudicotyledons</taxon>
        <taxon>Gunneridae</taxon>
        <taxon>Pentapetalae</taxon>
        <taxon>rosids</taxon>
        <taxon>fabids</taxon>
        <taxon>Rosales</taxon>
        <taxon>Rosaceae</taxon>
        <taxon>Rosoideae</taxon>
        <taxon>Rosoideae incertae sedis</taxon>
        <taxon>Rubus</taxon>
    </lineage>
</organism>
<dbReference type="GO" id="GO:0005886">
    <property type="term" value="C:plasma membrane"/>
    <property type="evidence" value="ECO:0007669"/>
    <property type="project" value="TreeGrafter"/>
</dbReference>
<dbReference type="CDD" id="cd04216">
    <property type="entry name" value="Phytocyanin"/>
    <property type="match status" value="1"/>
</dbReference>
<name>A0AAW1XHY4_RUBAR</name>
<protein>
    <recommendedName>
        <fullName evidence="5">Phytocyanin domain-containing protein</fullName>
    </recommendedName>
</protein>
<dbReference type="Proteomes" id="UP001457282">
    <property type="component" value="Unassembled WGS sequence"/>
</dbReference>
<comment type="caution">
    <text evidence="6">The sequence shown here is derived from an EMBL/GenBank/DDBJ whole genome shotgun (WGS) entry which is preliminary data.</text>
</comment>